<evidence type="ECO:0000256" key="7">
    <source>
        <dbReference type="ARBA" id="ARBA00023136"/>
    </source>
</evidence>
<dbReference type="InterPro" id="IPR042094">
    <property type="entry name" value="T2SS_GspF_sf"/>
</dbReference>
<dbReference type="PRINTS" id="PR00812">
    <property type="entry name" value="BCTERIALGSPF"/>
</dbReference>
<gene>
    <name evidence="10" type="ORF">ENI96_00385</name>
</gene>
<sequence>MPLFRYRSIAPSGELTEGEMQAAAEAAVISHLKEIGHLPVRVEPTVEQRRQAGPGLFRTRRLLTRGQLAVLTRELARLVGAGVSLERSLGILEEVAETEAERLLLLRLVEAIRAGSSFADAVEAEGAPFGRLYVSMVRAGEEGGALPLVLDRLAGYLEESQAFRADIGAALIYPVILLLVSVVSLVLLLTLVVPQFQRMFDEAGALLPLPTRIVIALGDWMQQYWWTLPVLALVGLLGVPRLLERPRIRLAWDRFQLRLPLLGPLIRKIEVARFCRTLATLLGNGVLLLPALGIVRETLGNRALAESVGRVAERLKRGETLSGPMLEEGRFPRLACHMVRVGEETGRLETMLVDVADIYDREVRQGLKKMLGLLEPLLILVLGVLIAGIIFSILLALLSLNELAF</sequence>
<dbReference type="PANTHER" id="PTHR30012">
    <property type="entry name" value="GENERAL SECRETION PATHWAY PROTEIN"/>
    <property type="match status" value="1"/>
</dbReference>
<proteinExistence type="inferred from homology"/>
<keyword evidence="6 8" id="KW-1133">Transmembrane helix</keyword>
<evidence type="ECO:0000256" key="3">
    <source>
        <dbReference type="ARBA" id="ARBA00022475"/>
    </source>
</evidence>
<dbReference type="PANTHER" id="PTHR30012:SF0">
    <property type="entry name" value="TYPE II SECRETION SYSTEM PROTEIN F-RELATED"/>
    <property type="match status" value="1"/>
</dbReference>
<feature type="transmembrane region" description="Helical" evidence="8">
    <location>
        <begin position="170"/>
        <end position="193"/>
    </location>
</feature>
<name>A0A831RK39_9GAMM</name>
<reference evidence="10" key="1">
    <citation type="journal article" date="2020" name="mSystems">
        <title>Genome- and Community-Level Interaction Insights into Carbon Utilization and Element Cycling Functions of Hydrothermarchaeota in Hydrothermal Sediment.</title>
        <authorList>
            <person name="Zhou Z."/>
            <person name="Liu Y."/>
            <person name="Xu W."/>
            <person name="Pan J."/>
            <person name="Luo Z.H."/>
            <person name="Li M."/>
        </authorList>
    </citation>
    <scope>NUCLEOTIDE SEQUENCE [LARGE SCALE GENOMIC DNA]</scope>
    <source>
        <strain evidence="10">HyVt-443</strain>
    </source>
</reference>
<evidence type="ECO:0000256" key="8">
    <source>
        <dbReference type="SAM" id="Phobius"/>
    </source>
</evidence>
<dbReference type="InterPro" id="IPR018076">
    <property type="entry name" value="T2SS_GspF_dom"/>
</dbReference>
<keyword evidence="4" id="KW-0997">Cell inner membrane</keyword>
<dbReference type="EMBL" id="DRKP01000006">
    <property type="protein sequence ID" value="HEB94873.1"/>
    <property type="molecule type" value="Genomic_DNA"/>
</dbReference>
<evidence type="ECO:0000256" key="2">
    <source>
        <dbReference type="ARBA" id="ARBA00005745"/>
    </source>
</evidence>
<comment type="similarity">
    <text evidence="2">Belongs to the GSP F family.</text>
</comment>
<dbReference type="FunFam" id="1.20.81.30:FF:000001">
    <property type="entry name" value="Type II secretion system protein F"/>
    <property type="match status" value="2"/>
</dbReference>
<keyword evidence="3" id="KW-1003">Cell membrane</keyword>
<evidence type="ECO:0000256" key="6">
    <source>
        <dbReference type="ARBA" id="ARBA00022989"/>
    </source>
</evidence>
<dbReference type="Pfam" id="PF00482">
    <property type="entry name" value="T2SSF"/>
    <property type="match status" value="2"/>
</dbReference>
<evidence type="ECO:0000256" key="1">
    <source>
        <dbReference type="ARBA" id="ARBA00004429"/>
    </source>
</evidence>
<dbReference type="GO" id="GO:0005886">
    <property type="term" value="C:plasma membrane"/>
    <property type="evidence" value="ECO:0007669"/>
    <property type="project" value="UniProtKB-SubCell"/>
</dbReference>
<evidence type="ECO:0000256" key="4">
    <source>
        <dbReference type="ARBA" id="ARBA00022519"/>
    </source>
</evidence>
<comment type="caution">
    <text evidence="10">The sequence shown here is derived from an EMBL/GenBank/DDBJ whole genome shotgun (WGS) entry which is preliminary data.</text>
</comment>
<dbReference type="GO" id="GO:0015628">
    <property type="term" value="P:protein secretion by the type II secretion system"/>
    <property type="evidence" value="ECO:0007669"/>
    <property type="project" value="TreeGrafter"/>
</dbReference>
<accession>A0A831RK39</accession>
<feature type="domain" description="Type II secretion system protein GspF" evidence="9">
    <location>
        <begin position="72"/>
        <end position="194"/>
    </location>
</feature>
<feature type="transmembrane region" description="Helical" evidence="8">
    <location>
        <begin position="377"/>
        <end position="400"/>
    </location>
</feature>
<evidence type="ECO:0000313" key="10">
    <source>
        <dbReference type="EMBL" id="HEB94873.1"/>
    </source>
</evidence>
<dbReference type="InterPro" id="IPR003004">
    <property type="entry name" value="GspF/PilC"/>
</dbReference>
<feature type="domain" description="Type II secretion system protein GspF" evidence="9">
    <location>
        <begin position="274"/>
        <end position="395"/>
    </location>
</feature>
<dbReference type="Gene3D" id="1.20.81.30">
    <property type="entry name" value="Type II secretion system (T2SS), domain F"/>
    <property type="match status" value="2"/>
</dbReference>
<dbReference type="Proteomes" id="UP000886251">
    <property type="component" value="Unassembled WGS sequence"/>
</dbReference>
<keyword evidence="7 8" id="KW-0472">Membrane</keyword>
<organism evidence="10">
    <name type="scientific">Sedimenticola thiotaurini</name>
    <dbReference type="NCBI Taxonomy" id="1543721"/>
    <lineage>
        <taxon>Bacteria</taxon>
        <taxon>Pseudomonadati</taxon>
        <taxon>Pseudomonadota</taxon>
        <taxon>Gammaproteobacteria</taxon>
        <taxon>Chromatiales</taxon>
        <taxon>Sedimenticolaceae</taxon>
        <taxon>Sedimenticola</taxon>
    </lineage>
</organism>
<feature type="transmembrane region" description="Helical" evidence="8">
    <location>
        <begin position="224"/>
        <end position="243"/>
    </location>
</feature>
<comment type="subcellular location">
    <subcellularLocation>
        <location evidence="1">Cell inner membrane</location>
        <topology evidence="1">Multi-pass membrane protein</topology>
    </subcellularLocation>
</comment>
<evidence type="ECO:0000256" key="5">
    <source>
        <dbReference type="ARBA" id="ARBA00022692"/>
    </source>
</evidence>
<evidence type="ECO:0000259" key="9">
    <source>
        <dbReference type="Pfam" id="PF00482"/>
    </source>
</evidence>
<dbReference type="AlphaFoldDB" id="A0A831RK39"/>
<keyword evidence="5 8" id="KW-0812">Transmembrane</keyword>
<protein>
    <submittedName>
        <fullName evidence="10">Type II secretion system F family protein</fullName>
    </submittedName>
</protein>